<evidence type="ECO:0000256" key="7">
    <source>
        <dbReference type="ARBA" id="ARBA00023136"/>
    </source>
</evidence>
<accession>A0A1M4WH26</accession>
<evidence type="ECO:0000256" key="4">
    <source>
        <dbReference type="ARBA" id="ARBA00022741"/>
    </source>
</evidence>
<dbReference type="SUPFAM" id="SSF52540">
    <property type="entry name" value="P-loop containing nucleoside triphosphate hydrolases"/>
    <property type="match status" value="1"/>
</dbReference>
<keyword evidence="10" id="KW-1185">Reference proteome</keyword>
<keyword evidence="6" id="KW-1278">Translocase</keyword>
<dbReference type="Proteomes" id="UP000184485">
    <property type="component" value="Unassembled WGS sequence"/>
</dbReference>
<protein>
    <submittedName>
        <fullName evidence="9">NitT/TauT family transport system ATP-binding protein</fullName>
    </submittedName>
</protein>
<evidence type="ECO:0000256" key="2">
    <source>
        <dbReference type="ARBA" id="ARBA00022448"/>
    </source>
</evidence>
<feature type="domain" description="ABC transporter" evidence="8">
    <location>
        <begin position="15"/>
        <end position="245"/>
    </location>
</feature>
<dbReference type="CDD" id="cd03293">
    <property type="entry name" value="ABC_NrtD_SsuB_transporters"/>
    <property type="match status" value="1"/>
</dbReference>
<proteinExistence type="inferred from homology"/>
<dbReference type="InterPro" id="IPR050166">
    <property type="entry name" value="ABC_transporter_ATP-bind"/>
</dbReference>
<dbReference type="SMART" id="SM00382">
    <property type="entry name" value="AAA"/>
    <property type="match status" value="1"/>
</dbReference>
<keyword evidence="4" id="KW-0547">Nucleotide-binding</keyword>
<evidence type="ECO:0000256" key="6">
    <source>
        <dbReference type="ARBA" id="ARBA00022967"/>
    </source>
</evidence>
<dbReference type="PROSITE" id="PS50893">
    <property type="entry name" value="ABC_TRANSPORTER_2"/>
    <property type="match status" value="1"/>
</dbReference>
<dbReference type="Gene3D" id="3.40.50.300">
    <property type="entry name" value="P-loop containing nucleotide triphosphate hydrolases"/>
    <property type="match status" value="1"/>
</dbReference>
<keyword evidence="5 9" id="KW-0067">ATP-binding</keyword>
<evidence type="ECO:0000259" key="8">
    <source>
        <dbReference type="PROSITE" id="PS50893"/>
    </source>
</evidence>
<reference evidence="9 10" key="1">
    <citation type="submission" date="2016-11" db="EMBL/GenBank/DDBJ databases">
        <authorList>
            <person name="Jaros S."/>
            <person name="Januszkiewicz K."/>
            <person name="Wedrychowicz H."/>
        </authorList>
    </citation>
    <scope>NUCLEOTIDE SEQUENCE [LARGE SCALE GENOMIC DNA]</scope>
    <source>
        <strain evidence="9 10">DSM 19436</strain>
    </source>
</reference>
<evidence type="ECO:0000313" key="10">
    <source>
        <dbReference type="Proteomes" id="UP000184485"/>
    </source>
</evidence>
<keyword evidence="2" id="KW-0813">Transport</keyword>
<dbReference type="PANTHER" id="PTHR42788">
    <property type="entry name" value="TAURINE IMPORT ATP-BINDING PROTEIN-RELATED"/>
    <property type="match status" value="1"/>
</dbReference>
<dbReference type="InterPro" id="IPR003593">
    <property type="entry name" value="AAA+_ATPase"/>
</dbReference>
<gene>
    <name evidence="9" type="ORF">SAMN02745157_0972</name>
</gene>
<evidence type="ECO:0000256" key="3">
    <source>
        <dbReference type="ARBA" id="ARBA00022475"/>
    </source>
</evidence>
<dbReference type="InterPro" id="IPR003439">
    <property type="entry name" value="ABC_transporter-like_ATP-bd"/>
</dbReference>
<dbReference type="InterPro" id="IPR027417">
    <property type="entry name" value="P-loop_NTPase"/>
</dbReference>
<dbReference type="Pfam" id="PF00005">
    <property type="entry name" value="ABC_tran"/>
    <property type="match status" value="1"/>
</dbReference>
<dbReference type="AlphaFoldDB" id="A0A1M4WH26"/>
<dbReference type="STRING" id="1122133.SAMN02745157_0972"/>
<evidence type="ECO:0000256" key="1">
    <source>
        <dbReference type="ARBA" id="ARBA00005417"/>
    </source>
</evidence>
<sequence>MALPLAAAPTRAMALDFSDVSLSFALKDRLLPVLDGIDLSIAPGSFVALLGPSGCGKSTLLRLAAGLERPTRGEVLEDGQPIQGPDPRRILVFQDPTLFPWRSVWKNVAFGLEARGLLPAEKGRVDAALALVQLGGFADAHPHQLSGGMAQRVALARALVNDPELLLLDEPFGRLDSLTRLTMQTELLALWRKVGFTALMVTHDVEEALLLADRVIVLSDRPARIEAEVAVDKRHPRRRDDPELIAQRRFILEKLGFGAEV</sequence>
<evidence type="ECO:0000256" key="5">
    <source>
        <dbReference type="ARBA" id="ARBA00022840"/>
    </source>
</evidence>
<keyword evidence="7" id="KW-0472">Membrane</keyword>
<evidence type="ECO:0000313" key="9">
    <source>
        <dbReference type="EMBL" id="SHE80373.1"/>
    </source>
</evidence>
<organism evidence="9 10">
    <name type="scientific">Kaistia soli DSM 19436</name>
    <dbReference type="NCBI Taxonomy" id="1122133"/>
    <lineage>
        <taxon>Bacteria</taxon>
        <taxon>Pseudomonadati</taxon>
        <taxon>Pseudomonadota</taxon>
        <taxon>Alphaproteobacteria</taxon>
        <taxon>Hyphomicrobiales</taxon>
        <taxon>Kaistiaceae</taxon>
        <taxon>Kaistia</taxon>
    </lineage>
</organism>
<dbReference type="PROSITE" id="PS00211">
    <property type="entry name" value="ABC_TRANSPORTER_1"/>
    <property type="match status" value="1"/>
</dbReference>
<comment type="similarity">
    <text evidence="1">Belongs to the ABC transporter superfamily.</text>
</comment>
<dbReference type="RefSeq" id="WP_210187020.1">
    <property type="nucleotide sequence ID" value="NZ_FQUP01000001.1"/>
</dbReference>
<dbReference type="PANTHER" id="PTHR42788:SF17">
    <property type="entry name" value="ALIPHATIC SULFONATES IMPORT ATP-BINDING PROTEIN SSUB"/>
    <property type="match status" value="1"/>
</dbReference>
<name>A0A1M4WH26_9HYPH</name>
<keyword evidence="3" id="KW-1003">Cell membrane</keyword>
<dbReference type="GO" id="GO:0016887">
    <property type="term" value="F:ATP hydrolysis activity"/>
    <property type="evidence" value="ECO:0007669"/>
    <property type="project" value="InterPro"/>
</dbReference>
<dbReference type="GO" id="GO:0005524">
    <property type="term" value="F:ATP binding"/>
    <property type="evidence" value="ECO:0007669"/>
    <property type="project" value="UniProtKB-KW"/>
</dbReference>
<dbReference type="EMBL" id="FQUP01000001">
    <property type="protein sequence ID" value="SHE80373.1"/>
    <property type="molecule type" value="Genomic_DNA"/>
</dbReference>
<dbReference type="InterPro" id="IPR017871">
    <property type="entry name" value="ABC_transporter-like_CS"/>
</dbReference>